<accession>A0A821TD36</accession>
<keyword evidence="3" id="KW-1185">Reference proteome</keyword>
<proteinExistence type="predicted"/>
<dbReference type="EMBL" id="CAJOBP010068144">
    <property type="protein sequence ID" value="CAF4873505.1"/>
    <property type="molecule type" value="Genomic_DNA"/>
</dbReference>
<feature type="domain" description="Bridge-like lipid transfer protein family member 1 C-terminal" evidence="1">
    <location>
        <begin position="40"/>
        <end position="91"/>
    </location>
</feature>
<comment type="caution">
    <text evidence="2">The sequence shown here is derived from an EMBL/GenBank/DDBJ whole genome shotgun (WGS) entry which is preliminary data.</text>
</comment>
<dbReference type="Proteomes" id="UP000663873">
    <property type="component" value="Unassembled WGS sequence"/>
</dbReference>
<feature type="non-terminal residue" evidence="2">
    <location>
        <position position="1"/>
    </location>
</feature>
<organism evidence="2 3">
    <name type="scientific">Rotaria socialis</name>
    <dbReference type="NCBI Taxonomy" id="392032"/>
    <lineage>
        <taxon>Eukaryota</taxon>
        <taxon>Metazoa</taxon>
        <taxon>Spiralia</taxon>
        <taxon>Gnathifera</taxon>
        <taxon>Rotifera</taxon>
        <taxon>Eurotatoria</taxon>
        <taxon>Bdelloidea</taxon>
        <taxon>Philodinida</taxon>
        <taxon>Philodinidae</taxon>
        <taxon>Rotaria</taxon>
    </lineage>
</organism>
<evidence type="ECO:0000313" key="3">
    <source>
        <dbReference type="Proteomes" id="UP000663873"/>
    </source>
</evidence>
<dbReference type="InterPro" id="IPR056742">
    <property type="entry name" value="BLTP1_C"/>
</dbReference>
<gene>
    <name evidence="2" type="ORF">UJA718_LOCUS44383</name>
</gene>
<evidence type="ECO:0000259" key="1">
    <source>
        <dbReference type="Pfam" id="PF25040"/>
    </source>
</evidence>
<dbReference type="Pfam" id="PF25040">
    <property type="entry name" value="BLTP1_C"/>
    <property type="match status" value="1"/>
</dbReference>
<evidence type="ECO:0000313" key="2">
    <source>
        <dbReference type="EMBL" id="CAF4873505.1"/>
    </source>
</evidence>
<dbReference type="AlphaFoldDB" id="A0A821TD36"/>
<name>A0A821TD36_9BILA</name>
<reference evidence="2" key="1">
    <citation type="submission" date="2021-02" db="EMBL/GenBank/DDBJ databases">
        <authorList>
            <person name="Nowell W R."/>
        </authorList>
    </citation>
    <scope>NUCLEOTIDE SEQUENCE</scope>
</reference>
<sequence length="91" mass="10073">IDLGVAIPLQQIDQPTKLSSASKTTTDYQSNATLNQRHAYTTFDESTDFLVFTLDQTTISACSCGAIMSSGSFEGFCFRFAENFQQTNPDW</sequence>
<protein>
    <recommendedName>
        <fullName evidence="1">Bridge-like lipid transfer protein family member 1 C-terminal domain-containing protein</fullName>
    </recommendedName>
</protein>
<feature type="non-terminal residue" evidence="2">
    <location>
        <position position="91"/>
    </location>
</feature>